<dbReference type="Pfam" id="PF01326">
    <property type="entry name" value="PPDK_N"/>
    <property type="match status" value="1"/>
</dbReference>
<accession>A0ABW2LHU8</accession>
<dbReference type="PANTHER" id="PTHR43615:SF1">
    <property type="entry name" value="PPDK_N DOMAIN-CONTAINING PROTEIN"/>
    <property type="match status" value="1"/>
</dbReference>
<evidence type="ECO:0000259" key="2">
    <source>
        <dbReference type="Pfam" id="PF00391"/>
    </source>
</evidence>
<dbReference type="PANTHER" id="PTHR43615">
    <property type="entry name" value="PHOSPHOENOLPYRUVATE SYNTHASE-RELATED"/>
    <property type="match status" value="1"/>
</dbReference>
<dbReference type="InterPro" id="IPR002192">
    <property type="entry name" value="PPDK_AMP/ATP-bd"/>
</dbReference>
<dbReference type="InterPro" id="IPR008279">
    <property type="entry name" value="PEP-util_enz_mobile_dom"/>
</dbReference>
<dbReference type="InterPro" id="IPR013815">
    <property type="entry name" value="ATP_grasp_subdomain_1"/>
</dbReference>
<dbReference type="Pfam" id="PF00391">
    <property type="entry name" value="PEP-utilizers"/>
    <property type="match status" value="1"/>
</dbReference>
<keyword evidence="5" id="KW-1185">Reference proteome</keyword>
<dbReference type="SUPFAM" id="SSF52009">
    <property type="entry name" value="Phosphohistidine domain"/>
    <property type="match status" value="1"/>
</dbReference>
<evidence type="ECO:0000313" key="4">
    <source>
        <dbReference type="EMBL" id="MFC7341111.1"/>
    </source>
</evidence>
<dbReference type="InterPro" id="IPR051549">
    <property type="entry name" value="PEP_Utilizing_Enz"/>
</dbReference>
<name>A0ABW2LHU8_9PSEU</name>
<feature type="region of interest" description="Disordered" evidence="1">
    <location>
        <begin position="733"/>
        <end position="753"/>
    </location>
</feature>
<dbReference type="EMBL" id="JBHTCJ010000003">
    <property type="protein sequence ID" value="MFC7341111.1"/>
    <property type="molecule type" value="Genomic_DNA"/>
</dbReference>
<dbReference type="Gene3D" id="3.30.470.20">
    <property type="entry name" value="ATP-grasp fold, B domain"/>
    <property type="match status" value="1"/>
</dbReference>
<proteinExistence type="predicted"/>
<sequence>MLLPLSRVRAEMGAEVGGKAGNLGELLASGFRVPPGFVIPTDAYAETCDPLIADLLDGLPGTAAEIRDRIRGAELPAPLREAITAARAELGAEHPVAVRSSATAEDLPFASFAGQQDTYLNVVGAEPLLDAVRRCWASLWTDRAVAYRGANGVDHRVVRLAVVVQRMVDARAAGVLFTANPVTGCRDEAVIDANRGLGESVVSGAITPDRFAVSGGEITRELGAKTASVRARPGGGTEIVERLDRRASITDAQVRELAEIGGAAAAHFGAPQDLEWAIDGDGEIWLTQARPITTLFPLPPDPGRGLRLYLSVNSAQGVHRPLTPMGIAVLGLLFTGLLQHLGLRTEGSRPALLRDADGWLFADITGTTRNPIGRAVLPRALSVAEARSARIYESVLARTEFAPRGGVPRKLLRDLARVVRRTRAPQRFAAALRAPEIAREQSFDLVDQVRADLDAMRPVTARERLAATRDGFLEVLAPRLAQLPGRVLPVLALSKLLPAIAGTAATDAELQVVLRGVPHNITTEMDLQLWGIARRMDPGTAALFADLEPAELAARYRDRDLPADVLSGLDLFLAQHGHRAFAEIDAGMPRWSDDPTHLLGLLAGCARSAAAGHDAAEQYRSGAEEAERELDEIARRIRNPLRARLARFAMRRVRRLAGLRELPKYCAVLAIAHARAQLLAIGDELAREMRISDPQDVFFLDFEELSALLDGADQSGTIAARRAVRERELRRSHLPPMLLSDGTEPETSLGATGSADELVGISASAGTVTGTARVVRDPTGARIGPGEILVAPSTDPGWTPLFLTAGGLVVETGGPNSHGATVARECGIPAVVGVAGATRRIRDGRTITVRATAGIVEL</sequence>
<dbReference type="Proteomes" id="UP001596504">
    <property type="component" value="Unassembled WGS sequence"/>
</dbReference>
<feature type="domain" description="Pyruvate phosphate dikinase AMP/ATP-binding" evidence="3">
    <location>
        <begin position="15"/>
        <end position="294"/>
    </location>
</feature>
<evidence type="ECO:0000259" key="3">
    <source>
        <dbReference type="Pfam" id="PF01326"/>
    </source>
</evidence>
<organism evidence="4 5">
    <name type="scientific">Saccharopolyspora griseoalba</name>
    <dbReference type="NCBI Taxonomy" id="1431848"/>
    <lineage>
        <taxon>Bacteria</taxon>
        <taxon>Bacillati</taxon>
        <taxon>Actinomycetota</taxon>
        <taxon>Actinomycetes</taxon>
        <taxon>Pseudonocardiales</taxon>
        <taxon>Pseudonocardiaceae</taxon>
        <taxon>Saccharopolyspora</taxon>
    </lineage>
</organism>
<dbReference type="InterPro" id="IPR036637">
    <property type="entry name" value="Phosphohistidine_dom_sf"/>
</dbReference>
<dbReference type="Gene3D" id="3.50.30.10">
    <property type="entry name" value="Phosphohistidine domain"/>
    <property type="match status" value="1"/>
</dbReference>
<dbReference type="RefSeq" id="WP_380665655.1">
    <property type="nucleotide sequence ID" value="NZ_JBHTCJ010000003.1"/>
</dbReference>
<evidence type="ECO:0000313" key="5">
    <source>
        <dbReference type="Proteomes" id="UP001596504"/>
    </source>
</evidence>
<reference evidence="5" key="1">
    <citation type="journal article" date="2019" name="Int. J. Syst. Evol. Microbiol.">
        <title>The Global Catalogue of Microorganisms (GCM) 10K type strain sequencing project: providing services to taxonomists for standard genome sequencing and annotation.</title>
        <authorList>
            <consortium name="The Broad Institute Genomics Platform"/>
            <consortium name="The Broad Institute Genome Sequencing Center for Infectious Disease"/>
            <person name="Wu L."/>
            <person name="Ma J."/>
        </authorList>
    </citation>
    <scope>NUCLEOTIDE SEQUENCE [LARGE SCALE GENOMIC DNA]</scope>
    <source>
        <strain evidence="5">WLHS5</strain>
    </source>
</reference>
<dbReference type="SUPFAM" id="SSF56059">
    <property type="entry name" value="Glutathione synthetase ATP-binding domain-like"/>
    <property type="match status" value="1"/>
</dbReference>
<comment type="caution">
    <text evidence="4">The sequence shown here is derived from an EMBL/GenBank/DDBJ whole genome shotgun (WGS) entry which is preliminary data.</text>
</comment>
<protein>
    <submittedName>
        <fullName evidence="4">PEP/pyruvate-binding domain-containing protein</fullName>
    </submittedName>
</protein>
<feature type="domain" description="PEP-utilising enzyme mobile" evidence="2">
    <location>
        <begin position="785"/>
        <end position="854"/>
    </location>
</feature>
<evidence type="ECO:0000256" key="1">
    <source>
        <dbReference type="SAM" id="MobiDB-lite"/>
    </source>
</evidence>
<dbReference type="Gene3D" id="3.30.1490.20">
    <property type="entry name" value="ATP-grasp fold, A domain"/>
    <property type="match status" value="1"/>
</dbReference>
<gene>
    <name evidence="4" type="ORF">ACFQRI_06775</name>
</gene>